<feature type="transmembrane region" description="Helical" evidence="8">
    <location>
        <begin position="341"/>
        <end position="363"/>
    </location>
</feature>
<comment type="subcellular location">
    <subcellularLocation>
        <location evidence="1">Cell membrane</location>
        <topology evidence="1">Multi-pass membrane protein</topology>
    </subcellularLocation>
</comment>
<evidence type="ECO:0000256" key="7">
    <source>
        <dbReference type="ARBA" id="ARBA00023136"/>
    </source>
</evidence>
<feature type="transmembrane region" description="Helical" evidence="8">
    <location>
        <begin position="209"/>
        <end position="227"/>
    </location>
</feature>
<dbReference type="PANTHER" id="PTHR33908">
    <property type="entry name" value="MANNOSYLTRANSFERASE YKCB-RELATED"/>
    <property type="match status" value="1"/>
</dbReference>
<evidence type="ECO:0000256" key="6">
    <source>
        <dbReference type="ARBA" id="ARBA00022989"/>
    </source>
</evidence>
<dbReference type="GO" id="GO:0009103">
    <property type="term" value="P:lipopolysaccharide biosynthetic process"/>
    <property type="evidence" value="ECO:0007669"/>
    <property type="project" value="UniProtKB-ARBA"/>
</dbReference>
<feature type="transmembrane region" description="Helical" evidence="8">
    <location>
        <begin position="167"/>
        <end position="197"/>
    </location>
</feature>
<evidence type="ECO:0000256" key="2">
    <source>
        <dbReference type="ARBA" id="ARBA00022475"/>
    </source>
</evidence>
<reference evidence="10" key="2">
    <citation type="journal article" date="2024" name="Environ. Microbiol.">
        <title>Genome analysis and description of Tunturibacter gen. nov. expands the diversity of Terriglobia in tundra soils.</title>
        <authorList>
            <person name="Messyasz A."/>
            <person name="Mannisto M.K."/>
            <person name="Kerkhof L.J."/>
            <person name="Haggblom M.M."/>
        </authorList>
    </citation>
    <scope>NUCLEOTIDE SEQUENCE</scope>
    <source>
        <strain evidence="10">M8UP23</strain>
    </source>
</reference>
<dbReference type="PANTHER" id="PTHR33908:SF11">
    <property type="entry name" value="MEMBRANE PROTEIN"/>
    <property type="match status" value="1"/>
</dbReference>
<accession>A0AAU7ZGL7</accession>
<keyword evidence="4 10" id="KW-0808">Transferase</keyword>
<feature type="transmembrane region" description="Helical" evidence="8">
    <location>
        <begin position="287"/>
        <end position="304"/>
    </location>
</feature>
<name>A0AAU7ZGL7_9BACT</name>
<keyword evidence="7 8" id="KW-0472">Membrane</keyword>
<keyword evidence="6 8" id="KW-1133">Transmembrane helix</keyword>
<feature type="domain" description="Glycosyltransferase RgtA/B/C/D-like" evidence="9">
    <location>
        <begin position="66"/>
        <end position="227"/>
    </location>
</feature>
<keyword evidence="5 8" id="KW-0812">Transmembrane</keyword>
<feature type="transmembrane region" description="Helical" evidence="8">
    <location>
        <begin position="87"/>
        <end position="111"/>
    </location>
</feature>
<dbReference type="GO" id="GO:0005886">
    <property type="term" value="C:plasma membrane"/>
    <property type="evidence" value="ECO:0007669"/>
    <property type="project" value="UniProtKB-SubCell"/>
</dbReference>
<evidence type="ECO:0000256" key="3">
    <source>
        <dbReference type="ARBA" id="ARBA00022676"/>
    </source>
</evidence>
<evidence type="ECO:0000256" key="1">
    <source>
        <dbReference type="ARBA" id="ARBA00004651"/>
    </source>
</evidence>
<sequence length="531" mass="59521">MTSTSDAYPGDPAVKSALRLAVIFASVKLLLTFGLTLYTQKIGYSYFRDEFYYIACGRHLAWGYVDHGPVVAVQARLGELLFGDSLFAIRIFSAIAGAIMVFLGGLVAWALGGRRSAQALAMLGLICCPQYIGADGFLSMNSFEPMFWTFCILALVLMQNGRPERFWWPMLGIVSGIGILNKPSMPMFLVALLLGLLCTPERRVLFSRWALIGILLMLIIPLPYVAWQYGNHWPMAEFLHNGTVHHKNVTLGPLAFFLAQFANMQPVNALLWVTGVIALLRSKSIPRGRWLGLAFIFFFAMAFLSHAKDYYLAPVYPAFFAAGAIAWEHRFAASRLVQRSSIFAFPVFEALLVVTTAIVLPMASPVLKPQTWVRYTTALHLPHNNTERAATGPLPQFFADRFGWQQEASIVIAGYRSLTPEQQQHVCIFGNNYGEAGSIDFFNRLQHADLPPAISGHNTYYLWGSHHCDPNISIAVIGDTPEEIGQKYYSVMVLGHLNSPYAMPYEHKNVYLLRNRRADAQFLWSDEKHYD</sequence>
<evidence type="ECO:0000256" key="4">
    <source>
        <dbReference type="ARBA" id="ARBA00022679"/>
    </source>
</evidence>
<dbReference type="EMBL" id="CP132932">
    <property type="protein sequence ID" value="XCB28203.1"/>
    <property type="molecule type" value="Genomic_DNA"/>
</dbReference>
<keyword evidence="3 10" id="KW-0328">Glycosyltransferase</keyword>
<feature type="transmembrane region" description="Helical" evidence="8">
    <location>
        <begin position="20"/>
        <end position="38"/>
    </location>
</feature>
<dbReference type="AlphaFoldDB" id="A0AAU7ZGL7"/>
<evidence type="ECO:0000259" key="9">
    <source>
        <dbReference type="Pfam" id="PF13231"/>
    </source>
</evidence>
<dbReference type="RefSeq" id="WP_353070082.1">
    <property type="nucleotide sequence ID" value="NZ_CP132932.1"/>
</dbReference>
<reference evidence="10" key="1">
    <citation type="submission" date="2023-08" db="EMBL/GenBank/DDBJ databases">
        <authorList>
            <person name="Messyasz A."/>
            <person name="Mannisto M.K."/>
            <person name="Kerkhof L.J."/>
            <person name="Haggblom M."/>
        </authorList>
    </citation>
    <scope>NUCLEOTIDE SEQUENCE</scope>
    <source>
        <strain evidence="10">M8UP23</strain>
    </source>
</reference>
<feature type="transmembrane region" description="Helical" evidence="8">
    <location>
        <begin position="310"/>
        <end position="329"/>
    </location>
</feature>
<keyword evidence="2" id="KW-1003">Cell membrane</keyword>
<evidence type="ECO:0000313" key="10">
    <source>
        <dbReference type="EMBL" id="XCB28203.1"/>
    </source>
</evidence>
<protein>
    <submittedName>
        <fullName evidence="10">Glycosyltransferase family 39 protein</fullName>
        <ecNumber evidence="10">2.4.-.-</ecNumber>
    </submittedName>
</protein>
<dbReference type="GO" id="GO:0016763">
    <property type="term" value="F:pentosyltransferase activity"/>
    <property type="evidence" value="ECO:0007669"/>
    <property type="project" value="TreeGrafter"/>
</dbReference>
<dbReference type="InterPro" id="IPR050297">
    <property type="entry name" value="LipidA_mod_glycosyltrf_83"/>
</dbReference>
<gene>
    <name evidence="10" type="ORF">RBB75_07740</name>
</gene>
<feature type="transmembrane region" description="Helical" evidence="8">
    <location>
        <begin position="254"/>
        <end position="280"/>
    </location>
</feature>
<dbReference type="InterPro" id="IPR038731">
    <property type="entry name" value="RgtA/B/C-like"/>
</dbReference>
<dbReference type="Pfam" id="PF13231">
    <property type="entry name" value="PMT_2"/>
    <property type="match status" value="1"/>
</dbReference>
<evidence type="ECO:0000256" key="8">
    <source>
        <dbReference type="SAM" id="Phobius"/>
    </source>
</evidence>
<feature type="transmembrane region" description="Helical" evidence="8">
    <location>
        <begin position="117"/>
        <end position="138"/>
    </location>
</feature>
<proteinExistence type="predicted"/>
<dbReference type="KEGG" id="temp:RBB75_07740"/>
<organism evidence="10">
    <name type="scientific">Tunturiibacter empetritectus</name>
    <dbReference type="NCBI Taxonomy" id="3069691"/>
    <lineage>
        <taxon>Bacteria</taxon>
        <taxon>Pseudomonadati</taxon>
        <taxon>Acidobacteriota</taxon>
        <taxon>Terriglobia</taxon>
        <taxon>Terriglobales</taxon>
        <taxon>Acidobacteriaceae</taxon>
        <taxon>Tunturiibacter</taxon>
    </lineage>
</organism>
<evidence type="ECO:0000256" key="5">
    <source>
        <dbReference type="ARBA" id="ARBA00022692"/>
    </source>
</evidence>
<dbReference type="EC" id="2.4.-.-" evidence="10"/>